<feature type="region of interest" description="Disordered" evidence="1">
    <location>
        <begin position="50"/>
        <end position="73"/>
    </location>
</feature>
<dbReference type="VEuPathDB" id="FungiDB:YALI1_B08575g"/>
<dbReference type="AlphaFoldDB" id="A0A1D8N6P8"/>
<feature type="region of interest" description="Disordered" evidence="1">
    <location>
        <begin position="1"/>
        <end position="25"/>
    </location>
</feature>
<protein>
    <submittedName>
        <fullName evidence="2">Uncharacterized protein</fullName>
    </submittedName>
</protein>
<dbReference type="Proteomes" id="UP000182444">
    <property type="component" value="Chromosome 1B"/>
</dbReference>
<feature type="region of interest" description="Disordered" evidence="1">
    <location>
        <begin position="78"/>
        <end position="97"/>
    </location>
</feature>
<dbReference type="RefSeq" id="XP_068138107.1">
    <property type="nucleotide sequence ID" value="XM_068282006.1"/>
</dbReference>
<sequence length="97" mass="10438">MGSDVQLEGGRVTSRHPYKEGGSHQSDALLYNQLCPVGLSMNLETRCHLGVEPSGSSSTNEPHKITRPLEPRLLSDYQSLGTTSKGKGCWIDDPGGL</sequence>
<evidence type="ECO:0000256" key="1">
    <source>
        <dbReference type="SAM" id="MobiDB-lite"/>
    </source>
</evidence>
<reference evidence="2 3" key="1">
    <citation type="journal article" date="2016" name="PLoS ONE">
        <title>Sequence Assembly of Yarrowia lipolytica Strain W29/CLIB89 Shows Transposable Element Diversity.</title>
        <authorList>
            <person name="Magnan C."/>
            <person name="Yu J."/>
            <person name="Chang I."/>
            <person name="Jahn E."/>
            <person name="Kanomata Y."/>
            <person name="Wu J."/>
            <person name="Zeller M."/>
            <person name="Oakes M."/>
            <person name="Baldi P."/>
            <person name="Sandmeyer S."/>
        </authorList>
    </citation>
    <scope>NUCLEOTIDE SEQUENCE [LARGE SCALE GENOMIC DNA]</scope>
    <source>
        <strain evidence="3">CLIB89(W29)</strain>
    </source>
</reference>
<gene>
    <name evidence="2" type="ORF">YALI1_B08575g</name>
</gene>
<dbReference type="GeneID" id="94582664"/>
<evidence type="ECO:0000313" key="2">
    <source>
        <dbReference type="EMBL" id="AOW01312.1"/>
    </source>
</evidence>
<accession>A0A1D8N6P8</accession>
<evidence type="ECO:0000313" key="3">
    <source>
        <dbReference type="Proteomes" id="UP000182444"/>
    </source>
</evidence>
<organism evidence="2 3">
    <name type="scientific">Yarrowia lipolytica</name>
    <name type="common">Candida lipolytica</name>
    <dbReference type="NCBI Taxonomy" id="4952"/>
    <lineage>
        <taxon>Eukaryota</taxon>
        <taxon>Fungi</taxon>
        <taxon>Dikarya</taxon>
        <taxon>Ascomycota</taxon>
        <taxon>Saccharomycotina</taxon>
        <taxon>Dipodascomycetes</taxon>
        <taxon>Dipodascales</taxon>
        <taxon>Dipodascales incertae sedis</taxon>
        <taxon>Yarrowia</taxon>
    </lineage>
</organism>
<dbReference type="EMBL" id="CP017554">
    <property type="protein sequence ID" value="AOW01312.1"/>
    <property type="molecule type" value="Genomic_DNA"/>
</dbReference>
<feature type="compositionally biased region" description="Basic and acidic residues" evidence="1">
    <location>
        <begin position="61"/>
        <end position="70"/>
    </location>
</feature>
<proteinExistence type="predicted"/>
<name>A0A1D8N6P8_YARLL</name>